<dbReference type="InterPro" id="IPR017853">
    <property type="entry name" value="GH"/>
</dbReference>
<evidence type="ECO:0000256" key="8">
    <source>
        <dbReference type="ARBA" id="ARBA00056775"/>
    </source>
</evidence>
<organism evidence="10 11">
    <name type="scientific">Apiotrichum porosum</name>
    <dbReference type="NCBI Taxonomy" id="105984"/>
    <lineage>
        <taxon>Eukaryota</taxon>
        <taxon>Fungi</taxon>
        <taxon>Dikarya</taxon>
        <taxon>Basidiomycota</taxon>
        <taxon>Agaricomycotina</taxon>
        <taxon>Tremellomycetes</taxon>
        <taxon>Trichosporonales</taxon>
        <taxon>Trichosporonaceae</taxon>
        <taxon>Apiotrichum</taxon>
    </lineage>
</organism>
<gene>
    <name evidence="10" type="ORF">EHS24_007532</name>
</gene>
<dbReference type="EMBL" id="RSCE01000005">
    <property type="protein sequence ID" value="RSH82551.1"/>
    <property type="molecule type" value="Genomic_DNA"/>
</dbReference>
<keyword evidence="5" id="KW-0136">Cellulose degradation</keyword>
<dbReference type="STRING" id="105984.A0A427XUX9"/>
<evidence type="ECO:0000256" key="3">
    <source>
        <dbReference type="ARBA" id="ARBA00012744"/>
    </source>
</evidence>
<keyword evidence="6" id="KW-0326">Glycosidase</keyword>
<keyword evidence="11" id="KW-1185">Reference proteome</keyword>
<evidence type="ECO:0000256" key="2">
    <source>
        <dbReference type="ARBA" id="ARBA00010838"/>
    </source>
</evidence>
<evidence type="ECO:0000256" key="4">
    <source>
        <dbReference type="ARBA" id="ARBA00022801"/>
    </source>
</evidence>
<sequence>MLREDFLWGFATAAAQVEGGGEEQELASGKGPSIWDWFCEKPGKILDGAKVNKTCNFIDNYKADLALMKSLGVNSYRFSISWPRIVPKGGKDDPVNEQGVKFYSDVIDECLRLGITPFVTLYHWDLPLELYQRYGGWLNKERAVEDYVRYAKVCFDAYGDRVKHWLTFNEPFVVAIHGHSFGVFAPGHTSNTEPWIVAHTLLVAHATAAKVFHDEIAPKHGGVIGITLNGDWAEPWDQTPENIKAAQDKMDVAVGWFADPVYLGDYPESMKQMLQGRLPEFTAEEKALLKGSSDFYGCNFYTTNMIKAGADDETNGNTQLLFTRPDGSYIGPESALDWLRDVPWGFRKHLNYLYKRYQMPIYITENGYACKGESDKPAEEAIHDTDRVNYYKGYLGAVQDAVNDGVDIRSYYAWSFVDNFEWASGLVPRFGCVRCDYDTFKRTPKDSSKFVGEFFDSHIPKKEASA</sequence>
<dbReference type="PANTHER" id="PTHR10353">
    <property type="entry name" value="GLYCOSYL HYDROLASE"/>
    <property type="match status" value="1"/>
</dbReference>
<dbReference type="Pfam" id="PF00232">
    <property type="entry name" value="Glyco_hydro_1"/>
    <property type="match status" value="1"/>
</dbReference>
<keyword evidence="7" id="KW-0624">Polysaccharide degradation</keyword>
<keyword evidence="7" id="KW-0119">Carbohydrate metabolism</keyword>
<keyword evidence="4" id="KW-0378">Hydrolase</keyword>
<evidence type="ECO:0000313" key="10">
    <source>
        <dbReference type="EMBL" id="RSH82551.1"/>
    </source>
</evidence>
<dbReference type="Proteomes" id="UP000279236">
    <property type="component" value="Unassembled WGS sequence"/>
</dbReference>
<dbReference type="OrthoDB" id="65569at2759"/>
<dbReference type="EC" id="3.2.1.21" evidence="3"/>
<dbReference type="RefSeq" id="XP_028476783.1">
    <property type="nucleotide sequence ID" value="XM_028622890.1"/>
</dbReference>
<comment type="function">
    <text evidence="8">Plays an important role in cellulose degradation. Shows hydrolytic activity against several glycosidic compounds.</text>
</comment>
<dbReference type="GO" id="GO:0030245">
    <property type="term" value="P:cellulose catabolic process"/>
    <property type="evidence" value="ECO:0007669"/>
    <property type="project" value="UniProtKB-KW"/>
</dbReference>
<protein>
    <recommendedName>
        <fullName evidence="3">beta-glucosidase</fullName>
        <ecNumber evidence="3">3.2.1.21</ecNumber>
    </recommendedName>
</protein>
<evidence type="ECO:0000256" key="1">
    <source>
        <dbReference type="ARBA" id="ARBA00000448"/>
    </source>
</evidence>
<dbReference type="GeneID" id="39592075"/>
<comment type="caution">
    <text evidence="10">The sequence shown here is derived from an EMBL/GenBank/DDBJ whole genome shotgun (WGS) entry which is preliminary data.</text>
</comment>
<evidence type="ECO:0000256" key="6">
    <source>
        <dbReference type="ARBA" id="ARBA00023295"/>
    </source>
</evidence>
<evidence type="ECO:0000256" key="5">
    <source>
        <dbReference type="ARBA" id="ARBA00023001"/>
    </source>
</evidence>
<evidence type="ECO:0000256" key="7">
    <source>
        <dbReference type="ARBA" id="ARBA00023326"/>
    </source>
</evidence>
<evidence type="ECO:0000256" key="9">
    <source>
        <dbReference type="RuleBase" id="RU003690"/>
    </source>
</evidence>
<dbReference type="Gene3D" id="3.20.20.80">
    <property type="entry name" value="Glycosidases"/>
    <property type="match status" value="1"/>
</dbReference>
<comment type="similarity">
    <text evidence="2 9">Belongs to the glycosyl hydrolase 1 family.</text>
</comment>
<evidence type="ECO:0000313" key="11">
    <source>
        <dbReference type="Proteomes" id="UP000279236"/>
    </source>
</evidence>
<dbReference type="FunFam" id="3.20.20.80:FF:000011">
    <property type="entry name" value="Cytosolic beta-glucosidase"/>
    <property type="match status" value="1"/>
</dbReference>
<dbReference type="PANTHER" id="PTHR10353:SF36">
    <property type="entry name" value="LP05116P"/>
    <property type="match status" value="1"/>
</dbReference>
<comment type="catalytic activity">
    <reaction evidence="1">
        <text>Hydrolysis of terminal, non-reducing beta-D-glucosyl residues with release of beta-D-glucose.</text>
        <dbReference type="EC" id="3.2.1.21"/>
    </reaction>
</comment>
<accession>A0A427XUX9</accession>
<reference evidence="10 11" key="1">
    <citation type="submission" date="2018-11" db="EMBL/GenBank/DDBJ databases">
        <title>Genome sequence of Apiotrichum porosum DSM 27194.</title>
        <authorList>
            <person name="Aliyu H."/>
            <person name="Gorte O."/>
            <person name="Ochsenreither K."/>
        </authorList>
    </citation>
    <scope>NUCLEOTIDE SEQUENCE [LARGE SCALE GENOMIC DNA]</scope>
    <source>
        <strain evidence="10 11">DSM 27194</strain>
    </source>
</reference>
<dbReference type="SUPFAM" id="SSF51445">
    <property type="entry name" value="(Trans)glycosidases"/>
    <property type="match status" value="1"/>
</dbReference>
<dbReference type="PRINTS" id="PR00131">
    <property type="entry name" value="GLHYDRLASE1"/>
</dbReference>
<dbReference type="AlphaFoldDB" id="A0A427XUX9"/>
<name>A0A427XUX9_9TREE</name>
<dbReference type="GO" id="GO:0080079">
    <property type="term" value="F:cellobiose glucosidase activity"/>
    <property type="evidence" value="ECO:0007669"/>
    <property type="project" value="UniProtKB-ARBA"/>
</dbReference>
<dbReference type="InterPro" id="IPR001360">
    <property type="entry name" value="Glyco_hydro_1"/>
</dbReference>
<proteinExistence type="inferred from homology"/>